<comment type="caution">
    <text evidence="2">The sequence shown here is derived from an EMBL/GenBank/DDBJ whole genome shotgun (WGS) entry which is preliminary data.</text>
</comment>
<dbReference type="Gene3D" id="3.40.50.300">
    <property type="entry name" value="P-loop containing nucleotide triphosphate hydrolases"/>
    <property type="match status" value="1"/>
</dbReference>
<dbReference type="InterPro" id="IPR000795">
    <property type="entry name" value="T_Tr_GTP-bd_dom"/>
</dbReference>
<evidence type="ECO:0000313" key="2">
    <source>
        <dbReference type="EMBL" id="EQD68558.1"/>
    </source>
</evidence>
<dbReference type="InterPro" id="IPR027417">
    <property type="entry name" value="P-loop_NTPase"/>
</dbReference>
<accession>T1BIW4</accession>
<feature type="non-terminal residue" evidence="2">
    <location>
        <position position="31"/>
    </location>
</feature>
<reference evidence="2" key="1">
    <citation type="submission" date="2013-08" db="EMBL/GenBank/DDBJ databases">
        <authorList>
            <person name="Mendez C."/>
            <person name="Richter M."/>
            <person name="Ferrer M."/>
            <person name="Sanchez J."/>
        </authorList>
    </citation>
    <scope>NUCLEOTIDE SEQUENCE</scope>
</reference>
<organism evidence="2">
    <name type="scientific">mine drainage metagenome</name>
    <dbReference type="NCBI Taxonomy" id="410659"/>
    <lineage>
        <taxon>unclassified sequences</taxon>
        <taxon>metagenomes</taxon>
        <taxon>ecological metagenomes</taxon>
    </lineage>
</organism>
<dbReference type="SUPFAM" id="SSF52540">
    <property type="entry name" value="P-loop containing nucleoside triphosphate hydrolases"/>
    <property type="match status" value="1"/>
</dbReference>
<dbReference type="GO" id="GO:0003924">
    <property type="term" value="F:GTPase activity"/>
    <property type="evidence" value="ECO:0007669"/>
    <property type="project" value="InterPro"/>
</dbReference>
<reference evidence="2" key="2">
    <citation type="journal article" date="2014" name="ISME J.">
        <title>Microbial stratification in low pH oxic and suboxic macroscopic growths along an acid mine drainage.</title>
        <authorList>
            <person name="Mendez-Garcia C."/>
            <person name="Mesa V."/>
            <person name="Sprenger R.R."/>
            <person name="Richter M."/>
            <person name="Diez M.S."/>
            <person name="Solano J."/>
            <person name="Bargiela R."/>
            <person name="Golyshina O.V."/>
            <person name="Manteca A."/>
            <person name="Ramos J.L."/>
            <person name="Gallego J.R."/>
            <person name="Llorente I."/>
            <person name="Martins Dos Santos V.A."/>
            <person name="Jensen O.N."/>
            <person name="Pelaez A.I."/>
            <person name="Sanchez J."/>
            <person name="Ferrer M."/>
        </authorList>
    </citation>
    <scope>NUCLEOTIDE SEQUENCE</scope>
</reference>
<dbReference type="Pfam" id="PF00009">
    <property type="entry name" value="GTP_EFTU"/>
    <property type="match status" value="1"/>
</dbReference>
<sequence>MVSQPSVNIGMVGHVDHGKSTLTQALTGTKT</sequence>
<feature type="domain" description="Tr-type G" evidence="1">
    <location>
        <begin position="5"/>
        <end position="27"/>
    </location>
</feature>
<proteinExistence type="predicted"/>
<gene>
    <name evidence="2" type="ORF">B2A_00383</name>
</gene>
<dbReference type="AlphaFoldDB" id="T1BIW4"/>
<evidence type="ECO:0000259" key="1">
    <source>
        <dbReference type="Pfam" id="PF00009"/>
    </source>
</evidence>
<dbReference type="EMBL" id="AUZZ01000299">
    <property type="protein sequence ID" value="EQD68558.1"/>
    <property type="molecule type" value="Genomic_DNA"/>
</dbReference>
<name>T1BIW4_9ZZZZ</name>
<dbReference type="GO" id="GO:0005525">
    <property type="term" value="F:GTP binding"/>
    <property type="evidence" value="ECO:0007669"/>
    <property type="project" value="InterPro"/>
</dbReference>
<protein>
    <submittedName>
        <fullName evidence="2">Protein synthesis factor, GTP-binding domain protein</fullName>
    </submittedName>
</protein>